<dbReference type="Proteomes" id="UP000467379">
    <property type="component" value="Plasmid pJCM12687"/>
</dbReference>
<dbReference type="EMBL" id="AP022607">
    <property type="protein sequence ID" value="BBZ15129.1"/>
    <property type="molecule type" value="Genomic_DNA"/>
</dbReference>
<protein>
    <submittedName>
        <fullName evidence="2">Uncharacterized protein</fullName>
    </submittedName>
</protein>
<dbReference type="AlphaFoldDB" id="A0A7I7WC15"/>
<reference evidence="1" key="3">
    <citation type="submission" date="2020-02" db="EMBL/GenBank/DDBJ databases">
        <authorList>
            <person name="Matsumoto Y."/>
            <person name="Kinjo T."/>
            <person name="Motooka D."/>
            <person name="Nabeya D."/>
            <person name="Jung N."/>
            <person name="Uechi K."/>
            <person name="Horii T."/>
            <person name="Iida T."/>
            <person name="Fujita J."/>
            <person name="Nakamura S."/>
        </authorList>
    </citation>
    <scope>NUCLEOTIDE SEQUENCE</scope>
    <source>
        <strain evidence="1">JCM 12687</strain>
        <plasmid evidence="1">pJCM12687</plasmid>
    </source>
</reference>
<accession>A0A7I7WC15</accession>
<reference evidence="1 4" key="2">
    <citation type="journal article" date="2019" name="Emerg. Microbes Infect.">
        <title>Comprehensive subspecies identification of 175 nontuberculous mycobacteria species based on 7547 genomic profiles.</title>
        <authorList>
            <person name="Matsumoto Y."/>
            <person name="Kinjo T."/>
            <person name="Motooka D."/>
            <person name="Nabeya D."/>
            <person name="Jung N."/>
            <person name="Uechi K."/>
            <person name="Horii T."/>
            <person name="Iida T."/>
            <person name="Fujita J."/>
            <person name="Nakamura S."/>
        </authorList>
    </citation>
    <scope>NUCLEOTIDE SEQUENCE [LARGE SCALE GENOMIC DNA]</scope>
    <source>
        <strain evidence="1 4">JCM 12687</strain>
        <plasmid evidence="1">pJCM12687</plasmid>
    </source>
</reference>
<dbReference type="OrthoDB" id="4716968at2"/>
<proteinExistence type="predicted"/>
<name>A0A7I7WC15_9MYCO</name>
<evidence type="ECO:0000313" key="2">
    <source>
        <dbReference type="EMBL" id="ORA35429.1"/>
    </source>
</evidence>
<gene>
    <name evidence="2" type="ORF">BST20_17695</name>
    <name evidence="1" type="ORF">MBRA_53240</name>
</gene>
<keyword evidence="1" id="KW-0614">Plasmid</keyword>
<geneLocation type="plasmid" evidence="1 4">
    <name>pJCM12687</name>
</geneLocation>
<organism evidence="2 3">
    <name type="scientific">Mycobacterium branderi</name>
    <dbReference type="NCBI Taxonomy" id="43348"/>
    <lineage>
        <taxon>Bacteria</taxon>
        <taxon>Bacillati</taxon>
        <taxon>Actinomycetota</taxon>
        <taxon>Actinomycetes</taxon>
        <taxon>Mycobacteriales</taxon>
        <taxon>Mycobacteriaceae</taxon>
        <taxon>Mycobacterium</taxon>
    </lineage>
</organism>
<sequence length="208" mass="23307">MDFHPINQLYEFTPKIESMTTSGRNPLLFADALDEAEFIDMRISAQRSRAGILCDLRFCYGFEGSNTALVVLTGVGKITWANDDWTRQCPWHARYAGWQPEIHPWTGHPLPPWFGGRDHVWALDAEEPSAASAPTGSDNENELVHEYILDFERLSVSALSAQIYIGHVDGMDGAPPDMTELSDAEIIAGFPQWSSVMGVHEHYVYPEP</sequence>
<keyword evidence="4" id="KW-1185">Reference proteome</keyword>
<evidence type="ECO:0000313" key="3">
    <source>
        <dbReference type="Proteomes" id="UP000192441"/>
    </source>
</evidence>
<dbReference type="RefSeq" id="WP_083132699.1">
    <property type="nucleotide sequence ID" value="NZ_AP022607.1"/>
</dbReference>
<dbReference type="EMBL" id="MVHM01000012">
    <property type="protein sequence ID" value="ORA35429.1"/>
    <property type="molecule type" value="Genomic_DNA"/>
</dbReference>
<dbReference type="Proteomes" id="UP000192441">
    <property type="component" value="Unassembled WGS sequence"/>
</dbReference>
<evidence type="ECO:0000313" key="4">
    <source>
        <dbReference type="Proteomes" id="UP000467379"/>
    </source>
</evidence>
<reference evidence="2 3" key="1">
    <citation type="submission" date="2016-12" db="EMBL/GenBank/DDBJ databases">
        <title>The new phylogeny of genus Mycobacterium.</title>
        <authorList>
            <person name="Tortoli E."/>
            <person name="Trovato A."/>
            <person name="Cirillo D.M."/>
        </authorList>
    </citation>
    <scope>NUCLEOTIDE SEQUENCE [LARGE SCALE GENOMIC DNA]</scope>
    <source>
        <strain evidence="2 3">DSM 44624</strain>
    </source>
</reference>
<evidence type="ECO:0000313" key="1">
    <source>
        <dbReference type="EMBL" id="BBZ15129.1"/>
    </source>
</evidence>